<comment type="caution">
    <text evidence="2">The sequence shown here is derived from an EMBL/GenBank/DDBJ whole genome shotgun (WGS) entry which is preliminary data.</text>
</comment>
<name>A0AAD7KEB2_9AGAR</name>
<organism evidence="2 3">
    <name type="scientific">Mycena metata</name>
    <dbReference type="NCBI Taxonomy" id="1033252"/>
    <lineage>
        <taxon>Eukaryota</taxon>
        <taxon>Fungi</taxon>
        <taxon>Dikarya</taxon>
        <taxon>Basidiomycota</taxon>
        <taxon>Agaricomycotina</taxon>
        <taxon>Agaricomycetes</taxon>
        <taxon>Agaricomycetidae</taxon>
        <taxon>Agaricales</taxon>
        <taxon>Marasmiineae</taxon>
        <taxon>Mycenaceae</taxon>
        <taxon>Mycena</taxon>
    </lineage>
</organism>
<feature type="compositionally biased region" description="Polar residues" evidence="1">
    <location>
        <begin position="469"/>
        <end position="482"/>
    </location>
</feature>
<sequence>MLGAEVAGNILNVLQGELGFLDGEGGGTGGDGATCLRVNGPVVLENVAAAAFDFDCRQNLVGDLVDPRRLSGLGVVVLDGLAVGVAVPVRPRTHGLGGTWAEGERAATSNGGFCVVGVVWSTEGWGDLHLRLVKGVKGLNDQPERALRRLFQVLADRILVDALAAADEFEVVIREEEIFRALLLGLFFRVREFGAGAKPFFLPTTTTTDLWGTALDMALERIIRLQSQSTTFSIHLLEKKNTKMPPKTRCQPRYFPQPGHEDTKAHDGRKEGRYFVVGAGHCGNGVFTDAIVANTQTDGFSGYVKRSAKRWTGLGGVEEIWASFCDDLHQDGCHTGRLPAGWDAPVPVVRGCPPAAAAAPPAPAAAPPAASTSAPRTPRSATAGGSGNSWASPLIVRSSVSPSPLRPPPQYHPIAPNVSGSPHPRTALNPNGSVASTSAGSSLLSATSSLTSSSSSSSSSSARTPKKAPTSTSHSRVQSSPNGGYDTDFFYDDDTGEESGPESSQTRFWAVRGLTTMFSDVDSAFDSLRQNMHHLKYMEVRTSTSLTKLRRFAAS</sequence>
<feature type="region of interest" description="Disordered" evidence="1">
    <location>
        <begin position="243"/>
        <end position="267"/>
    </location>
</feature>
<proteinExistence type="predicted"/>
<dbReference type="EMBL" id="JARKIB010000003">
    <property type="protein sequence ID" value="KAJ7782957.1"/>
    <property type="molecule type" value="Genomic_DNA"/>
</dbReference>
<accession>A0AAD7KEB2</accession>
<reference evidence="2" key="1">
    <citation type="submission" date="2023-03" db="EMBL/GenBank/DDBJ databases">
        <title>Massive genome expansion in bonnet fungi (Mycena s.s.) driven by repeated elements and novel gene families across ecological guilds.</title>
        <authorList>
            <consortium name="Lawrence Berkeley National Laboratory"/>
            <person name="Harder C.B."/>
            <person name="Miyauchi S."/>
            <person name="Viragh M."/>
            <person name="Kuo A."/>
            <person name="Thoen E."/>
            <person name="Andreopoulos B."/>
            <person name="Lu D."/>
            <person name="Skrede I."/>
            <person name="Drula E."/>
            <person name="Henrissat B."/>
            <person name="Morin E."/>
            <person name="Kohler A."/>
            <person name="Barry K."/>
            <person name="LaButti K."/>
            <person name="Morin E."/>
            <person name="Salamov A."/>
            <person name="Lipzen A."/>
            <person name="Mereny Z."/>
            <person name="Hegedus B."/>
            <person name="Baldrian P."/>
            <person name="Stursova M."/>
            <person name="Weitz H."/>
            <person name="Taylor A."/>
            <person name="Grigoriev I.V."/>
            <person name="Nagy L.G."/>
            <person name="Martin F."/>
            <person name="Kauserud H."/>
        </authorList>
    </citation>
    <scope>NUCLEOTIDE SEQUENCE</scope>
    <source>
        <strain evidence="2">CBHHK182m</strain>
    </source>
</reference>
<feature type="compositionally biased region" description="Low complexity" evidence="1">
    <location>
        <begin position="433"/>
        <end position="461"/>
    </location>
</feature>
<feature type="region of interest" description="Disordered" evidence="1">
    <location>
        <begin position="355"/>
        <end position="505"/>
    </location>
</feature>
<dbReference type="AlphaFoldDB" id="A0AAD7KEB2"/>
<protein>
    <submittedName>
        <fullName evidence="2">Uncharacterized protein</fullName>
    </submittedName>
</protein>
<dbReference type="Proteomes" id="UP001215598">
    <property type="component" value="Unassembled WGS sequence"/>
</dbReference>
<evidence type="ECO:0000313" key="2">
    <source>
        <dbReference type="EMBL" id="KAJ7782957.1"/>
    </source>
</evidence>
<keyword evidence="3" id="KW-1185">Reference proteome</keyword>
<feature type="compositionally biased region" description="Low complexity" evidence="1">
    <location>
        <begin position="367"/>
        <end position="383"/>
    </location>
</feature>
<evidence type="ECO:0000256" key="1">
    <source>
        <dbReference type="SAM" id="MobiDB-lite"/>
    </source>
</evidence>
<feature type="compositionally biased region" description="Low complexity" evidence="1">
    <location>
        <begin position="392"/>
        <end position="403"/>
    </location>
</feature>
<gene>
    <name evidence="2" type="ORF">B0H16DRAFT_1447194</name>
</gene>
<evidence type="ECO:0000313" key="3">
    <source>
        <dbReference type="Proteomes" id="UP001215598"/>
    </source>
</evidence>
<feature type="compositionally biased region" description="Acidic residues" evidence="1">
    <location>
        <begin position="489"/>
        <end position="500"/>
    </location>
</feature>